<dbReference type="AlphaFoldDB" id="A0AB38XRG4"/>
<name>A0AB38XRG4_9ACTO</name>
<sequence>MANPSTYGAVDLGSQKAQETAPAAEQAGPALVVELTEQNLQQELQLSQNVLVVVSFWADWSDASKQVTSDLEQIAGQMGGQFQLAKASTDTAKQVAAAFRVQSVPAVFALLGGRPMPLFQGPQPKEQLEQLLNQLVQAAQQQGITGRVSATAAQPAEKPVSEAQRLIDAALAEEDYARAEELLQKEVTNHPADKELKVQLAGVQLQMRLRQEENQSEDDPLVLADRFAGVGNEKAAFDVLLEAMRNHTGQEREPYRQRLVELFKVASDSAAVNEARRQMSAILF</sequence>
<dbReference type="GO" id="GO:0015035">
    <property type="term" value="F:protein-disulfide reductase activity"/>
    <property type="evidence" value="ECO:0007669"/>
    <property type="project" value="TreeGrafter"/>
</dbReference>
<reference evidence="4" key="1">
    <citation type="submission" date="2023-01" db="EMBL/GenBank/DDBJ databases">
        <title>Comparative Genomic Analysis of the Clinically-Derived Winkia Strain NY0527 Provides Evidence into the Taxonomic Reassignment of Winkia neuii and Characterizes Their Virulence Traits.</title>
        <authorList>
            <person name="Cai X."/>
            <person name="Peng Y."/>
            <person name="Li M."/>
            <person name="Qiu Y."/>
            <person name="Wang Y."/>
            <person name="Xu L."/>
            <person name="Hou Q."/>
        </authorList>
    </citation>
    <scope>NUCLEOTIDE SEQUENCE</scope>
    <source>
        <strain evidence="4">NY0527</strain>
    </source>
</reference>
<keyword evidence="2" id="KW-0676">Redox-active center</keyword>
<evidence type="ECO:0000313" key="5">
    <source>
        <dbReference type="Proteomes" id="UP001211044"/>
    </source>
</evidence>
<dbReference type="InterPro" id="IPR013766">
    <property type="entry name" value="Thioredoxin_domain"/>
</dbReference>
<dbReference type="Pfam" id="PF14561">
    <property type="entry name" value="TPR_20"/>
    <property type="match status" value="1"/>
</dbReference>
<dbReference type="RefSeq" id="WP_004806140.1">
    <property type="nucleotide sequence ID" value="NZ_CP116394.1"/>
</dbReference>
<proteinExistence type="inferred from homology"/>
<dbReference type="Gene3D" id="3.40.30.10">
    <property type="entry name" value="Glutaredoxin"/>
    <property type="match status" value="1"/>
</dbReference>
<dbReference type="InterPro" id="IPR011990">
    <property type="entry name" value="TPR-like_helical_dom_sf"/>
</dbReference>
<organism evidence="4 5">
    <name type="scientific">Winkia neuii subsp. anitrata</name>
    <dbReference type="NCBI Taxonomy" id="29318"/>
    <lineage>
        <taxon>Bacteria</taxon>
        <taxon>Bacillati</taxon>
        <taxon>Actinomycetota</taxon>
        <taxon>Actinomycetes</taxon>
        <taxon>Actinomycetales</taxon>
        <taxon>Actinomycetaceae</taxon>
        <taxon>Winkia</taxon>
    </lineage>
</organism>
<dbReference type="GO" id="GO:0006950">
    <property type="term" value="P:response to stress"/>
    <property type="evidence" value="ECO:0007669"/>
    <property type="project" value="UniProtKB-ARBA"/>
</dbReference>
<dbReference type="Gene3D" id="1.25.40.10">
    <property type="entry name" value="Tetratricopeptide repeat domain"/>
    <property type="match status" value="1"/>
</dbReference>
<dbReference type="PANTHER" id="PTHR45663">
    <property type="entry name" value="GEO12009P1"/>
    <property type="match status" value="1"/>
</dbReference>
<dbReference type="Pfam" id="PF00085">
    <property type="entry name" value="Thioredoxin"/>
    <property type="match status" value="1"/>
</dbReference>
<comment type="similarity">
    <text evidence="1">Belongs to the thioredoxin family.</text>
</comment>
<dbReference type="CDD" id="cd02956">
    <property type="entry name" value="ybbN"/>
    <property type="match status" value="1"/>
</dbReference>
<evidence type="ECO:0000313" key="4">
    <source>
        <dbReference type="EMBL" id="WCE46868.1"/>
    </source>
</evidence>
<accession>A0AB38XRG4</accession>
<dbReference type="GO" id="GO:0005737">
    <property type="term" value="C:cytoplasm"/>
    <property type="evidence" value="ECO:0007669"/>
    <property type="project" value="TreeGrafter"/>
</dbReference>
<evidence type="ECO:0000256" key="1">
    <source>
        <dbReference type="ARBA" id="ARBA00008987"/>
    </source>
</evidence>
<dbReference type="PANTHER" id="PTHR45663:SF11">
    <property type="entry name" value="GEO12009P1"/>
    <property type="match status" value="1"/>
</dbReference>
<gene>
    <name evidence="4" type="ORF">PIG85_04245</name>
</gene>
<evidence type="ECO:0000259" key="3">
    <source>
        <dbReference type="PROSITE" id="PS51352"/>
    </source>
</evidence>
<dbReference type="EMBL" id="CP116394">
    <property type="protein sequence ID" value="WCE46868.1"/>
    <property type="molecule type" value="Genomic_DNA"/>
</dbReference>
<evidence type="ECO:0000256" key="2">
    <source>
        <dbReference type="ARBA" id="ARBA00023284"/>
    </source>
</evidence>
<dbReference type="Proteomes" id="UP001211044">
    <property type="component" value="Chromosome"/>
</dbReference>
<dbReference type="KEGG" id="wne:PIG85_04245"/>
<dbReference type="SUPFAM" id="SSF52833">
    <property type="entry name" value="Thioredoxin-like"/>
    <property type="match status" value="1"/>
</dbReference>
<protein>
    <submittedName>
        <fullName evidence="4">Tetratricopeptide repeat protein</fullName>
    </submittedName>
</protein>
<feature type="domain" description="Thioredoxin" evidence="3">
    <location>
        <begin position="15"/>
        <end position="137"/>
    </location>
</feature>
<dbReference type="InterPro" id="IPR036249">
    <property type="entry name" value="Thioredoxin-like_sf"/>
</dbReference>
<dbReference type="PROSITE" id="PS51352">
    <property type="entry name" value="THIOREDOXIN_2"/>
    <property type="match status" value="1"/>
</dbReference>